<evidence type="ECO:0000313" key="3">
    <source>
        <dbReference type="Proteomes" id="UP000225277"/>
    </source>
</evidence>
<dbReference type="GeneID" id="35599308"/>
<gene>
    <name evidence="2" type="ORF">RCC_04131</name>
</gene>
<evidence type="ECO:0000313" key="2">
    <source>
        <dbReference type="EMBL" id="CZT18287.1"/>
    </source>
</evidence>
<organism evidence="2 3">
    <name type="scientific">Ramularia collo-cygni</name>
    <dbReference type="NCBI Taxonomy" id="112498"/>
    <lineage>
        <taxon>Eukaryota</taxon>
        <taxon>Fungi</taxon>
        <taxon>Dikarya</taxon>
        <taxon>Ascomycota</taxon>
        <taxon>Pezizomycotina</taxon>
        <taxon>Dothideomycetes</taxon>
        <taxon>Dothideomycetidae</taxon>
        <taxon>Mycosphaerellales</taxon>
        <taxon>Mycosphaerellaceae</taxon>
        <taxon>Ramularia</taxon>
    </lineage>
</organism>
<name>A0A2D3V0U9_9PEZI</name>
<sequence length="252" mass="29010">MAERIRQTPKQRHAESPSSSSSTIFDNESVATTATISLLHNIKQRVTISLEQSNSGFRKFLWDVMRTHLIDRRVTVLKTFMQRLEHKLNALDEAGIEEFRDIFVELGFTGNFILRFAQHEQGINSNYVMHMFLDCLRHHLQDGSQDLRQYVIGLCGSSFHAALGEIMVTRLAQGYVTSGTGFSHYPARRSVDPPRRKSAWAKNWQWTRDNSCLMENVKGEVARKQRLLEAKREEIDLQGLPDLVELMMMDKA</sequence>
<protein>
    <submittedName>
        <fullName evidence="2">Uncharacterized protein</fullName>
    </submittedName>
</protein>
<proteinExistence type="predicted"/>
<dbReference type="EMBL" id="FJUY01000005">
    <property type="protein sequence ID" value="CZT18287.1"/>
    <property type="molecule type" value="Genomic_DNA"/>
</dbReference>
<dbReference type="RefSeq" id="XP_023625177.1">
    <property type="nucleotide sequence ID" value="XM_023769409.1"/>
</dbReference>
<reference evidence="2 3" key="1">
    <citation type="submission" date="2016-03" db="EMBL/GenBank/DDBJ databases">
        <authorList>
            <person name="Ploux O."/>
        </authorList>
    </citation>
    <scope>NUCLEOTIDE SEQUENCE [LARGE SCALE GENOMIC DNA]</scope>
    <source>
        <strain evidence="2 3">URUG2</strain>
    </source>
</reference>
<dbReference type="OrthoDB" id="5427517at2759"/>
<keyword evidence="3" id="KW-1185">Reference proteome</keyword>
<dbReference type="Proteomes" id="UP000225277">
    <property type="component" value="Unassembled WGS sequence"/>
</dbReference>
<accession>A0A2D3V0U9</accession>
<feature type="region of interest" description="Disordered" evidence="1">
    <location>
        <begin position="1"/>
        <end position="24"/>
    </location>
</feature>
<evidence type="ECO:0000256" key="1">
    <source>
        <dbReference type="SAM" id="MobiDB-lite"/>
    </source>
</evidence>
<dbReference type="AlphaFoldDB" id="A0A2D3V0U9"/>